<keyword evidence="6" id="KW-1185">Reference proteome</keyword>
<feature type="non-terminal residue" evidence="5">
    <location>
        <position position="1"/>
    </location>
</feature>
<keyword evidence="4" id="KW-1133">Transmembrane helix</keyword>
<comment type="caution">
    <text evidence="5">The sequence shown here is derived from an EMBL/GenBank/DDBJ whole genome shotgun (WGS) entry which is preliminary data.</text>
</comment>
<evidence type="ECO:0000256" key="4">
    <source>
        <dbReference type="SAM" id="Phobius"/>
    </source>
</evidence>
<evidence type="ECO:0000256" key="1">
    <source>
        <dbReference type="ARBA" id="ARBA00022737"/>
    </source>
</evidence>
<gene>
    <name evidence="5" type="ORF">GSLYS_00006124001</name>
</gene>
<dbReference type="GO" id="GO:0045944">
    <property type="term" value="P:positive regulation of transcription by RNA polymerase II"/>
    <property type="evidence" value="ECO:0007669"/>
    <property type="project" value="TreeGrafter"/>
</dbReference>
<feature type="non-terminal residue" evidence="5">
    <location>
        <position position="349"/>
    </location>
</feature>
<keyword evidence="2 3" id="KW-0040">ANK repeat</keyword>
<evidence type="ECO:0000256" key="2">
    <source>
        <dbReference type="ARBA" id="ARBA00023043"/>
    </source>
</evidence>
<dbReference type="SUPFAM" id="SSF48403">
    <property type="entry name" value="Ankyrin repeat"/>
    <property type="match status" value="1"/>
</dbReference>
<feature type="transmembrane region" description="Helical" evidence="4">
    <location>
        <begin position="170"/>
        <end position="193"/>
    </location>
</feature>
<evidence type="ECO:0000313" key="6">
    <source>
        <dbReference type="Proteomes" id="UP001497497"/>
    </source>
</evidence>
<proteinExistence type="predicted"/>
<dbReference type="Proteomes" id="UP001497497">
    <property type="component" value="Unassembled WGS sequence"/>
</dbReference>
<dbReference type="AlphaFoldDB" id="A0AAV2HHS6"/>
<organism evidence="5 6">
    <name type="scientific">Lymnaea stagnalis</name>
    <name type="common">Great pond snail</name>
    <name type="synonym">Helix stagnalis</name>
    <dbReference type="NCBI Taxonomy" id="6523"/>
    <lineage>
        <taxon>Eukaryota</taxon>
        <taxon>Metazoa</taxon>
        <taxon>Spiralia</taxon>
        <taxon>Lophotrochozoa</taxon>
        <taxon>Mollusca</taxon>
        <taxon>Gastropoda</taxon>
        <taxon>Heterobranchia</taxon>
        <taxon>Euthyneura</taxon>
        <taxon>Panpulmonata</taxon>
        <taxon>Hygrophila</taxon>
        <taxon>Lymnaeoidea</taxon>
        <taxon>Lymnaeidae</taxon>
        <taxon>Lymnaea</taxon>
    </lineage>
</organism>
<dbReference type="Gene3D" id="1.25.40.20">
    <property type="entry name" value="Ankyrin repeat-containing domain"/>
    <property type="match status" value="1"/>
</dbReference>
<dbReference type="GO" id="GO:0005634">
    <property type="term" value="C:nucleus"/>
    <property type="evidence" value="ECO:0007669"/>
    <property type="project" value="TreeGrafter"/>
</dbReference>
<feature type="repeat" description="ANK" evidence="3">
    <location>
        <begin position="73"/>
        <end position="105"/>
    </location>
</feature>
<dbReference type="Pfam" id="PF00023">
    <property type="entry name" value="Ank"/>
    <property type="match status" value="1"/>
</dbReference>
<dbReference type="EMBL" id="CAXITT010000104">
    <property type="protein sequence ID" value="CAL1532045.1"/>
    <property type="molecule type" value="Genomic_DNA"/>
</dbReference>
<dbReference type="PROSITE" id="PS50088">
    <property type="entry name" value="ANK_REPEAT"/>
    <property type="match status" value="2"/>
</dbReference>
<feature type="repeat" description="ANK" evidence="3">
    <location>
        <begin position="140"/>
        <end position="168"/>
    </location>
</feature>
<dbReference type="PROSITE" id="PS50297">
    <property type="entry name" value="ANK_REP_REGION"/>
    <property type="match status" value="2"/>
</dbReference>
<name>A0AAV2HHS6_LYMST</name>
<keyword evidence="4" id="KW-0812">Transmembrane</keyword>
<dbReference type="Pfam" id="PF12796">
    <property type="entry name" value="Ank_2"/>
    <property type="match status" value="1"/>
</dbReference>
<reference evidence="5 6" key="1">
    <citation type="submission" date="2024-04" db="EMBL/GenBank/DDBJ databases">
        <authorList>
            <consortium name="Genoscope - CEA"/>
            <person name="William W."/>
        </authorList>
    </citation>
    <scope>NUCLEOTIDE SEQUENCE [LARGE SCALE GENOMIC DNA]</scope>
</reference>
<dbReference type="PANTHER" id="PTHR24193">
    <property type="entry name" value="ANKYRIN REPEAT PROTEIN"/>
    <property type="match status" value="1"/>
</dbReference>
<evidence type="ECO:0000256" key="3">
    <source>
        <dbReference type="PROSITE-ProRule" id="PRU00023"/>
    </source>
</evidence>
<keyword evidence="4" id="KW-0472">Membrane</keyword>
<dbReference type="InterPro" id="IPR036770">
    <property type="entry name" value="Ankyrin_rpt-contain_sf"/>
</dbReference>
<protein>
    <submittedName>
        <fullName evidence="5">Uncharacterized protein</fullName>
    </submittedName>
</protein>
<evidence type="ECO:0000313" key="5">
    <source>
        <dbReference type="EMBL" id="CAL1532045.1"/>
    </source>
</evidence>
<dbReference type="PANTHER" id="PTHR24193:SF121">
    <property type="entry name" value="ADA2A-CONTAINING COMPLEX COMPONENT 3, ISOFORM D"/>
    <property type="match status" value="1"/>
</dbReference>
<dbReference type="SMART" id="SM00248">
    <property type="entry name" value="ANK"/>
    <property type="match status" value="3"/>
</dbReference>
<dbReference type="InterPro" id="IPR050663">
    <property type="entry name" value="Ankyrin-SOCS_Box"/>
</dbReference>
<accession>A0AAV2HHS6</accession>
<sequence>FHEPWNCLQKLKICYSYSLLSILSMEALLELSQARLHPSNVKEHKLLAEKAAQLIDDHGWNISEKVSLHMSFSSKNPLFEACRTGKIELVKVFIDRGVSLNVIDHEGNTPLFVALSSHLNSRENILKLISWGANVNLHRHGRYPLLCAFYAMDNETTKLLIRHGADVNNVILTLFCFVESLFAFNTGMVMMAAGVKFHMHNFKELLSLGSEIILAGLLPRTFYLSGKRFLLDGITPEDMADLWNFQYLCLILGFRVESYCLQDAIDMLMKSLGTETDQLKSKLIRERLEKLGWTREFLSQPLPLTYQVRIAVRRHLVAPEVSRGQHINKNIDKLPVPTLARDFLSLKLC</sequence>
<dbReference type="GO" id="GO:0000976">
    <property type="term" value="F:transcription cis-regulatory region binding"/>
    <property type="evidence" value="ECO:0007669"/>
    <property type="project" value="TreeGrafter"/>
</dbReference>
<keyword evidence="1" id="KW-0677">Repeat</keyword>
<dbReference type="InterPro" id="IPR002110">
    <property type="entry name" value="Ankyrin_rpt"/>
</dbReference>